<evidence type="ECO:0000256" key="2">
    <source>
        <dbReference type="ARBA" id="ARBA00022737"/>
    </source>
</evidence>
<feature type="domain" description="DUF5776" evidence="4">
    <location>
        <begin position="631"/>
        <end position="697"/>
    </location>
</feature>
<comment type="caution">
    <text evidence="5">The sequence shown here is derived from an EMBL/GenBank/DDBJ whole genome shotgun (WGS) entry which is preliminary data.</text>
</comment>
<dbReference type="SUPFAM" id="SSF52058">
    <property type="entry name" value="L domain-like"/>
    <property type="match status" value="1"/>
</dbReference>
<proteinExistence type="predicted"/>
<dbReference type="PANTHER" id="PTHR46652:SF3">
    <property type="entry name" value="LEUCINE-RICH REPEAT-CONTAINING PROTEIN 9"/>
    <property type="match status" value="1"/>
</dbReference>
<feature type="compositionally biased region" description="Low complexity" evidence="3">
    <location>
        <begin position="94"/>
        <end position="107"/>
    </location>
</feature>
<keyword evidence="1" id="KW-0433">Leucine-rich repeat</keyword>
<gene>
    <name evidence="5" type="ORF">H9875_03440</name>
</gene>
<dbReference type="InterPro" id="IPR044081">
    <property type="entry name" value="DUF5776"/>
</dbReference>
<evidence type="ECO:0000256" key="1">
    <source>
        <dbReference type="ARBA" id="ARBA00022614"/>
    </source>
</evidence>
<accession>A0A9D1QQL4</accession>
<dbReference type="Gene3D" id="3.80.10.10">
    <property type="entry name" value="Ribonuclease Inhibitor"/>
    <property type="match status" value="1"/>
</dbReference>
<name>A0A9D1QQL4_9LACO</name>
<reference evidence="5" key="2">
    <citation type="submission" date="2021-04" db="EMBL/GenBank/DDBJ databases">
        <authorList>
            <person name="Gilroy R."/>
        </authorList>
    </citation>
    <scope>NUCLEOTIDE SEQUENCE</scope>
    <source>
        <strain evidence="5">CHK173-259</strain>
    </source>
</reference>
<keyword evidence="2" id="KW-0677">Repeat</keyword>
<evidence type="ECO:0000259" key="4">
    <source>
        <dbReference type="Pfam" id="PF19087"/>
    </source>
</evidence>
<protein>
    <submittedName>
        <fullName evidence="5">Leucine-rich repeat domain-containing protein</fullName>
    </submittedName>
</protein>
<dbReference type="InterPro" id="IPR001611">
    <property type="entry name" value="Leu-rich_rpt"/>
</dbReference>
<dbReference type="PROSITE" id="PS51450">
    <property type="entry name" value="LRR"/>
    <property type="match status" value="1"/>
</dbReference>
<evidence type="ECO:0000313" key="6">
    <source>
        <dbReference type="Proteomes" id="UP000886822"/>
    </source>
</evidence>
<dbReference type="InterPro" id="IPR025875">
    <property type="entry name" value="Leu-rich_rpt_4"/>
</dbReference>
<dbReference type="EMBL" id="DXGJ01000027">
    <property type="protein sequence ID" value="HIW71660.1"/>
    <property type="molecule type" value="Genomic_DNA"/>
</dbReference>
<dbReference type="PANTHER" id="PTHR46652">
    <property type="entry name" value="LEUCINE-RICH REPEAT AND IQ DOMAIN-CONTAINING PROTEIN 1-RELATED"/>
    <property type="match status" value="1"/>
</dbReference>
<dbReference type="Pfam" id="PF12799">
    <property type="entry name" value="LRR_4"/>
    <property type="match status" value="2"/>
</dbReference>
<dbReference type="InterPro" id="IPR032675">
    <property type="entry name" value="LRR_dom_sf"/>
</dbReference>
<feature type="region of interest" description="Disordered" evidence="3">
    <location>
        <begin position="36"/>
        <end position="166"/>
    </location>
</feature>
<dbReference type="Pfam" id="PF19087">
    <property type="entry name" value="DUF5776"/>
    <property type="match status" value="2"/>
</dbReference>
<sequence length="703" mass="76810">MRISKRLDGRQWQKTLAVTGLVTGSLVLGTLGNVSAHADDAPSQRTTDATTKAVNGPTVDQTTRQVTLKSGTPAPVTSDESKMSMPANNDKKTVTPVVSPKTPVNKPDQPAVPESTQAVKQPVTAVHTPVTSAVPANATPTPENEQPVQPAQMPAVAPTTTPKTPTTTQAIDEWMPDKNLQKIVLRALQVQQTKDKETPITSVSEITPENLATLKRIVPADGLNGSHSYYDVVTKISNLQGLEKASALTNLRISTDSSAPILGEPWTRGALKDLSPIAGLKNLTEVAFAENSISDLSPLAGLTNLSDITLNYNLITDISALKGKSKVTWLDLDDNQVKDISVIKDMPKLKVLYLENNQVSDITPLKVATKLNTLHLYGNHIRDIQPAYQNGKLPWNDFDASDQTVYEEPVILEPGTTSYTFKNPGTLFTNGGRALAVAARPELSTPKTGLTVTPDKVSNTYTWAGLSQTQPNDLVMIWGDGQYFNGQMHVKVTVKQPTPVKPDGGSQTTTPTKPTTPTTPVTVAAATPDTTAPTTPVVATPAAPTVIQTAMSAHAAFKPFMIYTKDALNRYTQATFKENKIKKSYRKYTRQTAPTFKVVGVKKSVNGHLRYLLSNGTYVTARKDFVANLYWQGKHYTKIRVDRTIYEHQTTKFTKKNRVRVFKQGKVVTVKRIIHRGYMTRYQLTNGHWITGNKQFITPIKKA</sequence>
<dbReference type="AlphaFoldDB" id="A0A9D1QQL4"/>
<organism evidence="5 6">
    <name type="scientific">Candidatus Levilactobacillus faecigallinarum</name>
    <dbReference type="NCBI Taxonomy" id="2838638"/>
    <lineage>
        <taxon>Bacteria</taxon>
        <taxon>Bacillati</taxon>
        <taxon>Bacillota</taxon>
        <taxon>Bacilli</taxon>
        <taxon>Lactobacillales</taxon>
        <taxon>Lactobacillaceae</taxon>
        <taxon>Levilactobacillus</taxon>
    </lineage>
</organism>
<dbReference type="Proteomes" id="UP000886822">
    <property type="component" value="Unassembled WGS sequence"/>
</dbReference>
<evidence type="ECO:0000313" key="5">
    <source>
        <dbReference type="EMBL" id="HIW71660.1"/>
    </source>
</evidence>
<reference evidence="5" key="1">
    <citation type="journal article" date="2021" name="PeerJ">
        <title>Extensive microbial diversity within the chicken gut microbiome revealed by metagenomics and culture.</title>
        <authorList>
            <person name="Gilroy R."/>
            <person name="Ravi A."/>
            <person name="Getino M."/>
            <person name="Pursley I."/>
            <person name="Horton D.L."/>
            <person name="Alikhan N.F."/>
            <person name="Baker D."/>
            <person name="Gharbi K."/>
            <person name="Hall N."/>
            <person name="Watson M."/>
            <person name="Adriaenssens E.M."/>
            <person name="Foster-Nyarko E."/>
            <person name="Jarju S."/>
            <person name="Secka A."/>
            <person name="Antonio M."/>
            <person name="Oren A."/>
            <person name="Chaudhuri R.R."/>
            <person name="La Ragione R."/>
            <person name="Hildebrand F."/>
            <person name="Pallen M.J."/>
        </authorList>
    </citation>
    <scope>NUCLEOTIDE SEQUENCE</scope>
    <source>
        <strain evidence="5">CHK173-259</strain>
    </source>
</reference>
<feature type="compositionally biased region" description="Polar residues" evidence="3">
    <location>
        <begin position="43"/>
        <end position="70"/>
    </location>
</feature>
<feature type="region of interest" description="Disordered" evidence="3">
    <location>
        <begin position="496"/>
        <end position="536"/>
    </location>
</feature>
<feature type="domain" description="DUF5776" evidence="4">
    <location>
        <begin position="558"/>
        <end position="626"/>
    </location>
</feature>
<feature type="compositionally biased region" description="Low complexity" evidence="3">
    <location>
        <begin position="146"/>
        <end position="166"/>
    </location>
</feature>
<evidence type="ECO:0000256" key="3">
    <source>
        <dbReference type="SAM" id="MobiDB-lite"/>
    </source>
</evidence>
<dbReference type="InterPro" id="IPR050836">
    <property type="entry name" value="SDS22/Internalin_LRR"/>
</dbReference>